<organism evidence="6 7">
    <name type="scientific">Liquidambar formosana</name>
    <name type="common">Formosan gum</name>
    <dbReference type="NCBI Taxonomy" id="63359"/>
    <lineage>
        <taxon>Eukaryota</taxon>
        <taxon>Viridiplantae</taxon>
        <taxon>Streptophyta</taxon>
        <taxon>Embryophyta</taxon>
        <taxon>Tracheophyta</taxon>
        <taxon>Spermatophyta</taxon>
        <taxon>Magnoliopsida</taxon>
        <taxon>eudicotyledons</taxon>
        <taxon>Gunneridae</taxon>
        <taxon>Pentapetalae</taxon>
        <taxon>Saxifragales</taxon>
        <taxon>Altingiaceae</taxon>
        <taxon>Liquidambar</taxon>
    </lineage>
</organism>
<evidence type="ECO:0000256" key="3">
    <source>
        <dbReference type="ARBA" id="ARBA00022692"/>
    </source>
</evidence>
<dbReference type="PANTHER" id="PTHR30509">
    <property type="entry name" value="P-HYDROXYBENZOIC ACID EFFLUX PUMP SUBUNIT-RELATED"/>
    <property type="match status" value="1"/>
</dbReference>
<accession>A0AAP0X567</accession>
<dbReference type="PANTHER" id="PTHR30509:SF34">
    <property type="entry name" value="F3L24.34 PROTEIN"/>
    <property type="match status" value="1"/>
</dbReference>
<evidence type="ECO:0000256" key="4">
    <source>
        <dbReference type="ARBA" id="ARBA00022989"/>
    </source>
</evidence>
<dbReference type="AlphaFoldDB" id="A0AAP0X567"/>
<gene>
    <name evidence="6" type="ORF">L1049_008058</name>
</gene>
<evidence type="ECO:0000256" key="1">
    <source>
        <dbReference type="ARBA" id="ARBA00004651"/>
    </source>
</evidence>
<dbReference type="GO" id="GO:0005886">
    <property type="term" value="C:plasma membrane"/>
    <property type="evidence" value="ECO:0007669"/>
    <property type="project" value="UniProtKB-SubCell"/>
</dbReference>
<comment type="caution">
    <text evidence="6">The sequence shown here is derived from an EMBL/GenBank/DDBJ whole genome shotgun (WGS) entry which is preliminary data.</text>
</comment>
<keyword evidence="3" id="KW-0812">Transmembrane</keyword>
<comment type="subcellular location">
    <subcellularLocation>
        <location evidence="1">Cell membrane</location>
        <topology evidence="1">Multi-pass membrane protein</topology>
    </subcellularLocation>
</comment>
<evidence type="ECO:0000313" key="7">
    <source>
        <dbReference type="Proteomes" id="UP001415857"/>
    </source>
</evidence>
<keyword evidence="2" id="KW-1003">Cell membrane</keyword>
<evidence type="ECO:0000256" key="2">
    <source>
        <dbReference type="ARBA" id="ARBA00022475"/>
    </source>
</evidence>
<keyword evidence="4" id="KW-1133">Transmembrane helix</keyword>
<reference evidence="6 7" key="1">
    <citation type="journal article" date="2024" name="Plant J.">
        <title>Genome sequences and population genomics reveal climatic adaptation and genomic divergence between two closely related sweetgum species.</title>
        <authorList>
            <person name="Xu W.Q."/>
            <person name="Ren C.Q."/>
            <person name="Zhang X.Y."/>
            <person name="Comes H.P."/>
            <person name="Liu X.H."/>
            <person name="Li Y.G."/>
            <person name="Kettle C.J."/>
            <person name="Jalonen R."/>
            <person name="Gaisberger H."/>
            <person name="Ma Y.Z."/>
            <person name="Qiu Y.X."/>
        </authorList>
    </citation>
    <scope>NUCLEOTIDE SEQUENCE [LARGE SCALE GENOMIC DNA]</scope>
    <source>
        <strain evidence="6">Hangzhou</strain>
    </source>
</reference>
<dbReference type="Proteomes" id="UP001415857">
    <property type="component" value="Unassembled WGS sequence"/>
</dbReference>
<protein>
    <submittedName>
        <fullName evidence="6">Uncharacterized protein</fullName>
    </submittedName>
</protein>
<name>A0AAP0X567_LIQFO</name>
<evidence type="ECO:0000256" key="5">
    <source>
        <dbReference type="ARBA" id="ARBA00023136"/>
    </source>
</evidence>
<evidence type="ECO:0000313" key="6">
    <source>
        <dbReference type="EMBL" id="KAK9289897.1"/>
    </source>
</evidence>
<keyword evidence="7" id="KW-1185">Reference proteome</keyword>
<sequence>MHPLRVAASTGLGALASVLALLFPVPRLAYCEVRKACQQYVENALERLNLFVEAFAALSHSAALDLLSQAKSFSNTAAKLLQSIKLKQEGIVWERPEIRFLKPNYMNPREDCKTLKYS</sequence>
<keyword evidence="5" id="KW-0472">Membrane</keyword>
<dbReference type="EMBL" id="JBBPBK010000002">
    <property type="protein sequence ID" value="KAK9289897.1"/>
    <property type="molecule type" value="Genomic_DNA"/>
</dbReference>
<proteinExistence type="predicted"/>